<evidence type="ECO:0008006" key="5">
    <source>
        <dbReference type="Google" id="ProtNLM"/>
    </source>
</evidence>
<keyword evidence="4" id="KW-1185">Reference proteome</keyword>
<evidence type="ECO:0000313" key="3">
    <source>
        <dbReference type="EMBL" id="CAJ0592577.1"/>
    </source>
</evidence>
<dbReference type="GO" id="GO:0016020">
    <property type="term" value="C:membrane"/>
    <property type="evidence" value="ECO:0007669"/>
    <property type="project" value="TreeGrafter"/>
</dbReference>
<dbReference type="PANTHER" id="PTHR22776:SF93">
    <property type="entry name" value="MARVEL DOMAIN-CONTAINING PROTEIN"/>
    <property type="match status" value="1"/>
</dbReference>
<dbReference type="EMBL" id="CATQJL010000112">
    <property type="protein sequence ID" value="CAJ0592577.1"/>
    <property type="molecule type" value="Genomic_DNA"/>
</dbReference>
<dbReference type="Proteomes" id="UP001176961">
    <property type="component" value="Unassembled WGS sequence"/>
</dbReference>
<accession>A0AA36DT90</accession>
<feature type="transmembrane region" description="Helical" evidence="2">
    <location>
        <begin position="333"/>
        <end position="352"/>
    </location>
</feature>
<dbReference type="InterPro" id="IPR050578">
    <property type="entry name" value="MARVEL-CKLF_proteins"/>
</dbReference>
<feature type="transmembrane region" description="Helical" evidence="2">
    <location>
        <begin position="255"/>
        <end position="278"/>
    </location>
</feature>
<keyword evidence="2" id="KW-1133">Transmembrane helix</keyword>
<comment type="caution">
    <text evidence="3">The sequence shown here is derived from an EMBL/GenBank/DDBJ whole genome shotgun (WGS) entry which is preliminary data.</text>
</comment>
<gene>
    <name evidence="3" type="ORF">CYNAS_LOCUS4560</name>
</gene>
<evidence type="ECO:0000256" key="1">
    <source>
        <dbReference type="SAM" id="MobiDB-lite"/>
    </source>
</evidence>
<evidence type="ECO:0000313" key="4">
    <source>
        <dbReference type="Proteomes" id="UP001176961"/>
    </source>
</evidence>
<evidence type="ECO:0000256" key="2">
    <source>
        <dbReference type="SAM" id="Phobius"/>
    </source>
</evidence>
<name>A0AA36DT90_CYLNA</name>
<feature type="transmembrane region" description="Helical" evidence="2">
    <location>
        <begin position="298"/>
        <end position="321"/>
    </location>
</feature>
<feature type="region of interest" description="Disordered" evidence="1">
    <location>
        <begin position="117"/>
        <end position="185"/>
    </location>
</feature>
<dbReference type="AlphaFoldDB" id="A0AA36DT90"/>
<dbReference type="PANTHER" id="PTHR22776">
    <property type="entry name" value="MARVEL-CONTAINING POTENTIAL LIPID RAFT-ASSOCIATED PROTEIN"/>
    <property type="match status" value="1"/>
</dbReference>
<organism evidence="3 4">
    <name type="scientific">Cylicocyclus nassatus</name>
    <name type="common">Nematode worm</name>
    <dbReference type="NCBI Taxonomy" id="53992"/>
    <lineage>
        <taxon>Eukaryota</taxon>
        <taxon>Metazoa</taxon>
        <taxon>Ecdysozoa</taxon>
        <taxon>Nematoda</taxon>
        <taxon>Chromadorea</taxon>
        <taxon>Rhabditida</taxon>
        <taxon>Rhabditina</taxon>
        <taxon>Rhabditomorpha</taxon>
        <taxon>Strongyloidea</taxon>
        <taxon>Strongylidae</taxon>
        <taxon>Cylicocyclus</taxon>
    </lineage>
</organism>
<sequence length="401" mass="44781">MAFAPLGTVKIIPATAFRDQQFWHDVAFAQDPYCGFTAQPINAAYYMPGVYNDGYSHEPYGQNAYIDGAYGDIQQYPYYGGGYTYTPYYGNGHAYYNQAYQAGQAYPGAYGPYPGASGAYRPYPQPQPSPPRRSRTAPGRTAPPTLRTATATRKSRGISADPYEKRFKAFSGPTKKPSPVYRKSRDPYSYRLSQYQETDFGGTPIDYNAQFQRYPTEAPTTLRRIRPFYAPSYTTYPPSTMLRTDKKLDSKKYPLYARVAVKAAELILGAAILGLVLGPMRGTSFHDFVIRTNTEWQGAVVGIVATWAIFTAVLLLTSFLANTVHMWRKVDAHVTLIAILAYLLASCLEAYYAACYPPNGPRINLVCHRAEWIIATILCFINTALYVLDFALSWLSGVTML</sequence>
<keyword evidence="2" id="KW-0472">Membrane</keyword>
<protein>
    <recommendedName>
        <fullName evidence="5">MARVEL domain-containing protein</fullName>
    </recommendedName>
</protein>
<reference evidence="3" key="1">
    <citation type="submission" date="2023-07" db="EMBL/GenBank/DDBJ databases">
        <authorList>
            <consortium name="CYATHOMIX"/>
        </authorList>
    </citation>
    <scope>NUCLEOTIDE SEQUENCE</scope>
    <source>
        <strain evidence="3">N/A</strain>
    </source>
</reference>
<feature type="transmembrane region" description="Helical" evidence="2">
    <location>
        <begin position="372"/>
        <end position="395"/>
    </location>
</feature>
<keyword evidence="2" id="KW-0812">Transmembrane</keyword>
<proteinExistence type="predicted"/>
<feature type="compositionally biased region" description="Low complexity" evidence="1">
    <location>
        <begin position="136"/>
        <end position="152"/>
    </location>
</feature>